<sequence length="169" mass="17864">MRHLVLTAAILSIGSPVLASSITQLPETGAKNSIVRHLCSACGAPMAARKDDGAGVYKVPTLGTDIQRTEIRDINGQAKLVRTEGWWGGSPVTFISNMPDWMTTPEQKNEATLPVISGPVNTARVVPPSNPDGVDADATTAAVGEQPSERAGETAAQPDDFKGFELREK</sequence>
<evidence type="ECO:0000256" key="2">
    <source>
        <dbReference type="SAM" id="SignalP"/>
    </source>
</evidence>
<proteinExistence type="predicted"/>
<evidence type="ECO:0000313" key="3">
    <source>
        <dbReference type="EMBL" id="MDP9838373.1"/>
    </source>
</evidence>
<evidence type="ECO:0000313" key="4">
    <source>
        <dbReference type="Proteomes" id="UP001241472"/>
    </source>
</evidence>
<feature type="chain" id="PRO_5046824205" evidence="2">
    <location>
        <begin position="20"/>
        <end position="169"/>
    </location>
</feature>
<accession>A0ABT9PV80</accession>
<dbReference type="RefSeq" id="WP_306836194.1">
    <property type="nucleotide sequence ID" value="NZ_JAUSRF010000009.1"/>
</dbReference>
<gene>
    <name evidence="3" type="ORF">J2T09_003140</name>
</gene>
<feature type="signal peptide" evidence="2">
    <location>
        <begin position="1"/>
        <end position="19"/>
    </location>
</feature>
<keyword evidence="2" id="KW-0732">Signal</keyword>
<protein>
    <submittedName>
        <fullName evidence="3">Uncharacterized protein</fullName>
    </submittedName>
</protein>
<feature type="region of interest" description="Disordered" evidence="1">
    <location>
        <begin position="126"/>
        <end position="169"/>
    </location>
</feature>
<reference evidence="3 4" key="1">
    <citation type="submission" date="2023-07" db="EMBL/GenBank/DDBJ databases">
        <title>Sorghum-associated microbial communities from plants grown in Nebraska, USA.</title>
        <authorList>
            <person name="Schachtman D."/>
        </authorList>
    </citation>
    <scope>NUCLEOTIDE SEQUENCE [LARGE SCALE GENOMIC DNA]</scope>
    <source>
        <strain evidence="3 4">DS1307</strain>
    </source>
</reference>
<dbReference type="Proteomes" id="UP001241472">
    <property type="component" value="Unassembled WGS sequence"/>
</dbReference>
<comment type="caution">
    <text evidence="3">The sequence shown here is derived from an EMBL/GenBank/DDBJ whole genome shotgun (WGS) entry which is preliminary data.</text>
</comment>
<name>A0ABT9PV80_9HYPH</name>
<dbReference type="NCBIfam" id="NF041110">
    <property type="entry name" value="HPE1_fam_CxxC"/>
    <property type="match status" value="1"/>
</dbReference>
<organism evidence="3 4">
    <name type="scientific">Neorhizobium huautlense</name>
    <dbReference type="NCBI Taxonomy" id="67774"/>
    <lineage>
        <taxon>Bacteria</taxon>
        <taxon>Pseudomonadati</taxon>
        <taxon>Pseudomonadota</taxon>
        <taxon>Alphaproteobacteria</taxon>
        <taxon>Hyphomicrobiales</taxon>
        <taxon>Rhizobiaceae</taxon>
        <taxon>Rhizobium/Agrobacterium group</taxon>
        <taxon>Neorhizobium</taxon>
    </lineage>
</organism>
<dbReference type="EMBL" id="JAUSRF010000009">
    <property type="protein sequence ID" value="MDP9838373.1"/>
    <property type="molecule type" value="Genomic_DNA"/>
</dbReference>
<dbReference type="InterPro" id="IPR049748">
    <property type="entry name" value="HPE1-like_N_CxxC"/>
</dbReference>
<feature type="compositionally biased region" description="Low complexity" evidence="1">
    <location>
        <begin position="132"/>
        <end position="144"/>
    </location>
</feature>
<feature type="compositionally biased region" description="Basic and acidic residues" evidence="1">
    <location>
        <begin position="159"/>
        <end position="169"/>
    </location>
</feature>
<keyword evidence="4" id="KW-1185">Reference proteome</keyword>
<evidence type="ECO:0000256" key="1">
    <source>
        <dbReference type="SAM" id="MobiDB-lite"/>
    </source>
</evidence>